<name>A0A0S4KWT6_9BACT</name>
<dbReference type="AlphaFoldDB" id="A0A0S4KWT6"/>
<evidence type="ECO:0000256" key="1">
    <source>
        <dbReference type="SAM" id="MobiDB-lite"/>
    </source>
</evidence>
<proteinExistence type="predicted"/>
<dbReference type="OrthoDB" id="289760at2"/>
<sequence>MSSILKPSWAQTWGRVQAGFRHAFTTQPESMALSSEDQALLDRIAEAVVQRGMAAPATVFLESLAPMNFVGGQALQVLAPLLEVVLDAKTLDQAARLLERRDTVDRLVALIEAKSMTSTSSPSLSAHAPAHAPKGTSAQ</sequence>
<dbReference type="KEGG" id="nio:NITINOP_2849"/>
<dbReference type="EMBL" id="LN885086">
    <property type="protein sequence ID" value="CUQ67821.1"/>
    <property type="molecule type" value="Genomic_DNA"/>
</dbReference>
<reference evidence="3" key="1">
    <citation type="submission" date="2015-09" db="EMBL/GenBank/DDBJ databases">
        <authorList>
            <person name="Daims H."/>
        </authorList>
    </citation>
    <scope>NUCLEOTIDE SEQUENCE [LARGE SCALE GENOMIC DNA]</scope>
</reference>
<evidence type="ECO:0000313" key="3">
    <source>
        <dbReference type="Proteomes" id="UP000066284"/>
    </source>
</evidence>
<evidence type="ECO:0000313" key="2">
    <source>
        <dbReference type="EMBL" id="CUQ67821.1"/>
    </source>
</evidence>
<dbReference type="RefSeq" id="WP_158023423.1">
    <property type="nucleotide sequence ID" value="NZ_LN885086.1"/>
</dbReference>
<accession>A0A0S4KWT6</accession>
<feature type="region of interest" description="Disordered" evidence="1">
    <location>
        <begin position="118"/>
        <end position="139"/>
    </location>
</feature>
<dbReference type="STRING" id="1715989.NITINOP_2849"/>
<keyword evidence="3" id="KW-1185">Reference proteome</keyword>
<gene>
    <name evidence="2" type="ORF">NITINOP_2849</name>
</gene>
<protein>
    <submittedName>
        <fullName evidence="2">Uncharacterized protein</fullName>
    </submittedName>
</protein>
<organism evidence="2 3">
    <name type="scientific">Candidatus Nitrospira inopinata</name>
    <dbReference type="NCBI Taxonomy" id="1715989"/>
    <lineage>
        <taxon>Bacteria</taxon>
        <taxon>Pseudomonadati</taxon>
        <taxon>Nitrospirota</taxon>
        <taxon>Nitrospiria</taxon>
        <taxon>Nitrospirales</taxon>
        <taxon>Nitrospiraceae</taxon>
        <taxon>Nitrospira</taxon>
    </lineage>
</organism>
<dbReference type="Proteomes" id="UP000066284">
    <property type="component" value="Chromosome 1"/>
</dbReference>